<evidence type="ECO:0000259" key="1">
    <source>
        <dbReference type="Pfam" id="PF00931"/>
    </source>
</evidence>
<evidence type="ECO:0000313" key="2">
    <source>
        <dbReference type="EMBL" id="WMV45936.1"/>
    </source>
</evidence>
<dbReference type="GO" id="GO:0043531">
    <property type="term" value="F:ADP binding"/>
    <property type="evidence" value="ECO:0007669"/>
    <property type="project" value="InterPro"/>
</dbReference>
<proteinExistence type="predicted"/>
<feature type="domain" description="NB-ARC" evidence="1">
    <location>
        <begin position="13"/>
        <end position="69"/>
    </location>
</feature>
<protein>
    <recommendedName>
        <fullName evidence="1">NB-ARC domain-containing protein</fullName>
    </recommendedName>
</protein>
<evidence type="ECO:0000313" key="3">
    <source>
        <dbReference type="Proteomes" id="UP001234989"/>
    </source>
</evidence>
<reference evidence="2" key="1">
    <citation type="submission" date="2023-08" db="EMBL/GenBank/DDBJ databases">
        <title>A de novo genome assembly of Solanum verrucosum Schlechtendal, a Mexican diploid species geographically isolated from the other diploid A-genome species in potato relatives.</title>
        <authorList>
            <person name="Hosaka K."/>
        </authorList>
    </citation>
    <scope>NUCLEOTIDE SEQUENCE</scope>
    <source>
        <tissue evidence="2">Young leaves</tissue>
    </source>
</reference>
<dbReference type="Gene3D" id="3.40.50.300">
    <property type="entry name" value="P-loop containing nucleotide triphosphate hydrolases"/>
    <property type="match status" value="1"/>
</dbReference>
<dbReference type="Pfam" id="PF00931">
    <property type="entry name" value="NB-ARC"/>
    <property type="match status" value="1"/>
</dbReference>
<dbReference type="SUPFAM" id="SSF52540">
    <property type="entry name" value="P-loop containing nucleoside triphosphate hydrolases"/>
    <property type="match status" value="1"/>
</dbReference>
<dbReference type="AlphaFoldDB" id="A0AAF0UHV4"/>
<name>A0AAF0UHV4_SOLVR</name>
<accession>A0AAF0UHV4</accession>
<sequence length="72" mass="8236">MLEDDILQGIDDDMKIIIIRLTGRSSHLEIVTISGMCGIDKTLLVKNAYDQLTIRYHFDILSWVTISQELRG</sequence>
<dbReference type="InterPro" id="IPR027417">
    <property type="entry name" value="P-loop_NTPase"/>
</dbReference>
<dbReference type="EMBL" id="CP133620">
    <property type="protein sequence ID" value="WMV45936.1"/>
    <property type="molecule type" value="Genomic_DNA"/>
</dbReference>
<dbReference type="InterPro" id="IPR002182">
    <property type="entry name" value="NB-ARC"/>
</dbReference>
<keyword evidence="3" id="KW-1185">Reference proteome</keyword>
<dbReference type="Proteomes" id="UP001234989">
    <property type="component" value="Chromosome 9"/>
</dbReference>
<organism evidence="2 3">
    <name type="scientific">Solanum verrucosum</name>
    <dbReference type="NCBI Taxonomy" id="315347"/>
    <lineage>
        <taxon>Eukaryota</taxon>
        <taxon>Viridiplantae</taxon>
        <taxon>Streptophyta</taxon>
        <taxon>Embryophyta</taxon>
        <taxon>Tracheophyta</taxon>
        <taxon>Spermatophyta</taxon>
        <taxon>Magnoliopsida</taxon>
        <taxon>eudicotyledons</taxon>
        <taxon>Gunneridae</taxon>
        <taxon>Pentapetalae</taxon>
        <taxon>asterids</taxon>
        <taxon>lamiids</taxon>
        <taxon>Solanales</taxon>
        <taxon>Solanaceae</taxon>
        <taxon>Solanoideae</taxon>
        <taxon>Solaneae</taxon>
        <taxon>Solanum</taxon>
    </lineage>
</organism>
<gene>
    <name evidence="2" type="ORF">MTR67_039321</name>
</gene>